<feature type="domain" description="PDZ" evidence="5">
    <location>
        <begin position="344"/>
        <end position="435"/>
    </location>
</feature>
<evidence type="ECO:0000256" key="3">
    <source>
        <dbReference type="SAM" id="MobiDB-lite"/>
    </source>
</evidence>
<keyword evidence="4" id="KW-0812">Transmembrane</keyword>
<dbReference type="PANTHER" id="PTHR43343:SF3">
    <property type="entry name" value="PROTEASE DO-LIKE 8, CHLOROPLASTIC"/>
    <property type="match status" value="1"/>
</dbReference>
<reference evidence="6 7" key="1">
    <citation type="submission" date="2013-08" db="EMBL/GenBank/DDBJ databases">
        <authorList>
            <person name="Durkin A.S."/>
            <person name="Haft D.R."/>
            <person name="McCorrison J."/>
            <person name="Torralba M."/>
            <person name="Gillis M."/>
            <person name="Haft D.H."/>
            <person name="Methe B."/>
            <person name="Sutton G."/>
            <person name="Nelson K.E."/>
        </authorList>
    </citation>
    <scope>NUCLEOTIDE SEQUENCE [LARGE SCALE GENOMIC DNA]</scope>
    <source>
        <strain evidence="6 7">F0195</strain>
    </source>
</reference>
<protein>
    <submittedName>
        <fullName evidence="6">PDZ domain protein</fullName>
    </submittedName>
</protein>
<evidence type="ECO:0000256" key="1">
    <source>
        <dbReference type="ARBA" id="ARBA00022670"/>
    </source>
</evidence>
<dbReference type="AlphaFoldDB" id="U2TW98"/>
<feature type="compositionally biased region" description="Low complexity" evidence="3">
    <location>
        <begin position="445"/>
        <end position="457"/>
    </location>
</feature>
<dbReference type="GO" id="GO:0004252">
    <property type="term" value="F:serine-type endopeptidase activity"/>
    <property type="evidence" value="ECO:0007669"/>
    <property type="project" value="InterPro"/>
</dbReference>
<dbReference type="PATRIC" id="fig|1125712.3.peg.352"/>
<evidence type="ECO:0000256" key="2">
    <source>
        <dbReference type="ARBA" id="ARBA00022801"/>
    </source>
</evidence>
<dbReference type="SUPFAM" id="SSF50156">
    <property type="entry name" value="PDZ domain-like"/>
    <property type="match status" value="1"/>
</dbReference>
<dbReference type="EMBL" id="AWEZ01000013">
    <property type="protein sequence ID" value="ERL10298.1"/>
    <property type="molecule type" value="Genomic_DNA"/>
</dbReference>
<keyword evidence="4" id="KW-1133">Transmembrane helix</keyword>
<dbReference type="PROSITE" id="PS50106">
    <property type="entry name" value="PDZ"/>
    <property type="match status" value="1"/>
</dbReference>
<feature type="compositionally biased region" description="Basic residues" evidence="3">
    <location>
        <begin position="78"/>
        <end position="87"/>
    </location>
</feature>
<sequence length="469" mass="47391">MAAPQYAAQPQQGYQAAQPSPAPQPQPYGYQQRPVQPTQQPPRQQVAGQAAPQAAAATGTTSQQQSVPASGAPQQRTAKPKQKKPHKPMAGGLRAGLIGAVCGVVGAGLLVLVLTLTGVIGGTKVINTTNSAAGRTVNITSDGEDTSVAKAVAAKDLPSVVSVYVTNKKGAGLGSGVILDTSGNIVTNYHVVNGADDVSINLDGKSFDATVVGTDSSSDIAVIHADFGDTTLTPMEIGDSDQLVVGDWVMSIGSPFGLDQSVSSGVVSSLARNTLLNSSGGQTIYTNLIQVDAAINPGNSGGALVNDEGKLVGICTLFSSDTESFAGIGFAIPGNYAMNIANQIISGKAVEHAYIGLSMQTVNSRVAKRNHLSVNQGAYVSSVTSDGPAAKAGVKVGDVITAVNGEEISSADGMILAVRSHNIGDTITVTVMRDGQSQDIAVTLGSDNGKTSDSSGSGSSGRGGSDSSR</sequence>
<keyword evidence="7" id="KW-1185">Reference proteome</keyword>
<feature type="region of interest" description="Disordered" evidence="3">
    <location>
        <begin position="442"/>
        <end position="469"/>
    </location>
</feature>
<accession>U2TW98</accession>
<dbReference type="SMART" id="SM00228">
    <property type="entry name" value="PDZ"/>
    <property type="match status" value="1"/>
</dbReference>
<feature type="transmembrane region" description="Helical" evidence="4">
    <location>
        <begin position="93"/>
        <end position="120"/>
    </location>
</feature>
<feature type="region of interest" description="Disordered" evidence="3">
    <location>
        <begin position="1"/>
        <end position="90"/>
    </location>
</feature>
<dbReference type="InterPro" id="IPR051201">
    <property type="entry name" value="Chloro_Bact_Ser_Proteases"/>
</dbReference>
<feature type="compositionally biased region" description="Low complexity" evidence="3">
    <location>
        <begin position="1"/>
        <end position="19"/>
    </location>
</feature>
<keyword evidence="2" id="KW-0378">Hydrolase</keyword>
<evidence type="ECO:0000259" key="5">
    <source>
        <dbReference type="PROSITE" id="PS50106"/>
    </source>
</evidence>
<evidence type="ECO:0000313" key="6">
    <source>
        <dbReference type="EMBL" id="ERL10298.1"/>
    </source>
</evidence>
<feature type="compositionally biased region" description="Gly residues" evidence="3">
    <location>
        <begin position="458"/>
        <end position="469"/>
    </location>
</feature>
<dbReference type="PRINTS" id="PR00834">
    <property type="entry name" value="PROTEASES2C"/>
</dbReference>
<dbReference type="Pfam" id="PF13180">
    <property type="entry name" value="PDZ_2"/>
    <property type="match status" value="1"/>
</dbReference>
<comment type="caution">
    <text evidence="6">The sequence shown here is derived from an EMBL/GenBank/DDBJ whole genome shotgun (WGS) entry which is preliminary data.</text>
</comment>
<name>U2TW98_9ACTN</name>
<dbReference type="PANTHER" id="PTHR43343">
    <property type="entry name" value="PEPTIDASE S12"/>
    <property type="match status" value="1"/>
</dbReference>
<dbReference type="Proteomes" id="UP000016638">
    <property type="component" value="Unassembled WGS sequence"/>
</dbReference>
<dbReference type="InterPro" id="IPR001478">
    <property type="entry name" value="PDZ"/>
</dbReference>
<dbReference type="InterPro" id="IPR009003">
    <property type="entry name" value="Peptidase_S1_PA"/>
</dbReference>
<dbReference type="InterPro" id="IPR001940">
    <property type="entry name" value="Peptidase_S1C"/>
</dbReference>
<keyword evidence="4" id="KW-0472">Membrane</keyword>
<dbReference type="Pfam" id="PF13365">
    <property type="entry name" value="Trypsin_2"/>
    <property type="match status" value="1"/>
</dbReference>
<proteinExistence type="predicted"/>
<dbReference type="SUPFAM" id="SSF50494">
    <property type="entry name" value="Trypsin-like serine proteases"/>
    <property type="match status" value="1"/>
</dbReference>
<dbReference type="CDD" id="cd06779">
    <property type="entry name" value="cpPDZ_Deg_HtrA-like"/>
    <property type="match status" value="1"/>
</dbReference>
<dbReference type="STRING" id="1125712.HMPREF1316_2438"/>
<dbReference type="GO" id="GO:0006508">
    <property type="term" value="P:proteolysis"/>
    <property type="evidence" value="ECO:0007669"/>
    <property type="project" value="UniProtKB-KW"/>
</dbReference>
<dbReference type="Gene3D" id="2.40.10.120">
    <property type="match status" value="1"/>
</dbReference>
<organism evidence="6 7">
    <name type="scientific">Olsenella profusa F0195</name>
    <dbReference type="NCBI Taxonomy" id="1125712"/>
    <lineage>
        <taxon>Bacteria</taxon>
        <taxon>Bacillati</taxon>
        <taxon>Actinomycetota</taxon>
        <taxon>Coriobacteriia</taxon>
        <taxon>Coriobacteriales</taxon>
        <taxon>Atopobiaceae</taxon>
        <taxon>Olsenella</taxon>
    </lineage>
</organism>
<evidence type="ECO:0000313" key="7">
    <source>
        <dbReference type="Proteomes" id="UP000016638"/>
    </source>
</evidence>
<dbReference type="Gene3D" id="2.30.42.10">
    <property type="match status" value="1"/>
</dbReference>
<gene>
    <name evidence="6" type="ORF">HMPREF1316_2438</name>
</gene>
<evidence type="ECO:0000256" key="4">
    <source>
        <dbReference type="SAM" id="Phobius"/>
    </source>
</evidence>
<keyword evidence="1" id="KW-0645">Protease</keyword>
<dbReference type="InterPro" id="IPR036034">
    <property type="entry name" value="PDZ_sf"/>
</dbReference>
<dbReference type="eggNOG" id="COG0265">
    <property type="taxonomic scope" value="Bacteria"/>
</dbReference>
<feature type="compositionally biased region" description="Low complexity" evidence="3">
    <location>
        <begin position="27"/>
        <end position="67"/>
    </location>
</feature>